<dbReference type="PROSITE" id="PS51855">
    <property type="entry name" value="MGS"/>
    <property type="match status" value="1"/>
</dbReference>
<proteinExistence type="predicted"/>
<evidence type="ECO:0000259" key="5">
    <source>
        <dbReference type="PROSITE" id="PS50975"/>
    </source>
</evidence>
<evidence type="ECO:0000256" key="2">
    <source>
        <dbReference type="ARBA" id="ARBA00022741"/>
    </source>
</evidence>
<dbReference type="CDD" id="cd01423">
    <property type="entry name" value="MGS_CPS_I_III"/>
    <property type="match status" value="1"/>
</dbReference>
<comment type="caution">
    <text evidence="7">The sequence shown here is derived from an EMBL/GenBank/DDBJ whole genome shotgun (WGS) entry which is preliminary data.</text>
</comment>
<evidence type="ECO:0000256" key="3">
    <source>
        <dbReference type="ARBA" id="ARBA00022840"/>
    </source>
</evidence>
<dbReference type="GO" id="GO:0004088">
    <property type="term" value="F:carbamoyl-phosphate synthase (glutamine-hydrolyzing) activity"/>
    <property type="evidence" value="ECO:0007669"/>
    <property type="project" value="TreeGrafter"/>
</dbReference>
<dbReference type="Gene3D" id="3.40.50.1380">
    <property type="entry name" value="Methylglyoxal synthase-like domain"/>
    <property type="match status" value="1"/>
</dbReference>
<dbReference type="SUPFAM" id="SSF56059">
    <property type="entry name" value="Glutathione synthetase ATP-binding domain-like"/>
    <property type="match status" value="1"/>
</dbReference>
<dbReference type="InterPro" id="IPR036914">
    <property type="entry name" value="MGS-like_dom_sf"/>
</dbReference>
<evidence type="ECO:0000259" key="6">
    <source>
        <dbReference type="PROSITE" id="PS51855"/>
    </source>
</evidence>
<organism evidence="7 8">
    <name type="scientific">Bugula neritina</name>
    <name type="common">Brown bryozoan</name>
    <name type="synonym">Sertularia neritina</name>
    <dbReference type="NCBI Taxonomy" id="10212"/>
    <lineage>
        <taxon>Eukaryota</taxon>
        <taxon>Metazoa</taxon>
        <taxon>Spiralia</taxon>
        <taxon>Lophotrochozoa</taxon>
        <taxon>Bryozoa</taxon>
        <taxon>Gymnolaemata</taxon>
        <taxon>Cheilostomatida</taxon>
        <taxon>Flustrina</taxon>
        <taxon>Buguloidea</taxon>
        <taxon>Bugulidae</taxon>
        <taxon>Bugula</taxon>
    </lineage>
</organism>
<dbReference type="GO" id="GO:0005737">
    <property type="term" value="C:cytoplasm"/>
    <property type="evidence" value="ECO:0007669"/>
    <property type="project" value="TreeGrafter"/>
</dbReference>
<keyword evidence="3 4" id="KW-0067">ATP-binding</keyword>
<dbReference type="Proteomes" id="UP000593567">
    <property type="component" value="Unassembled WGS sequence"/>
</dbReference>
<evidence type="ECO:0000256" key="4">
    <source>
        <dbReference type="PROSITE-ProRule" id="PRU00409"/>
    </source>
</evidence>
<gene>
    <name evidence="7" type="ORF">EB796_021712</name>
</gene>
<keyword evidence="8" id="KW-1185">Reference proteome</keyword>
<dbReference type="PANTHER" id="PTHR11405">
    <property type="entry name" value="CARBAMOYLTRANSFERASE FAMILY MEMBER"/>
    <property type="match status" value="1"/>
</dbReference>
<name>A0A7J7J1C0_BUGNE</name>
<dbReference type="GO" id="GO:0005524">
    <property type="term" value="F:ATP binding"/>
    <property type="evidence" value="ECO:0007669"/>
    <property type="project" value="UniProtKB-UniRule"/>
</dbReference>
<dbReference type="OrthoDB" id="434at2759"/>
<dbReference type="GO" id="GO:0006541">
    <property type="term" value="P:glutamine metabolic process"/>
    <property type="evidence" value="ECO:0007669"/>
    <property type="project" value="TreeGrafter"/>
</dbReference>
<evidence type="ECO:0000313" key="8">
    <source>
        <dbReference type="Proteomes" id="UP000593567"/>
    </source>
</evidence>
<accession>A0A7J7J1C0</accession>
<dbReference type="InterPro" id="IPR011761">
    <property type="entry name" value="ATP-grasp"/>
</dbReference>
<dbReference type="Pfam" id="PF02786">
    <property type="entry name" value="CPSase_L_D2"/>
    <property type="match status" value="1"/>
</dbReference>
<dbReference type="PANTHER" id="PTHR11405:SF53">
    <property type="entry name" value="CARBAMOYL-PHOSPHATE SYNTHASE [AMMONIA], MITOCHONDRIAL"/>
    <property type="match status" value="1"/>
</dbReference>
<dbReference type="EMBL" id="VXIV02003202">
    <property type="protein sequence ID" value="KAF6019970.1"/>
    <property type="molecule type" value="Genomic_DNA"/>
</dbReference>
<dbReference type="Pfam" id="PF02142">
    <property type="entry name" value="MGS"/>
    <property type="match status" value="1"/>
</dbReference>
<sequence length="258" mass="28694">MQFLVTDDNIMVIELNLRASRTCPFVSKTIGTDLVKVATKVMVGAELDLKELPTLETPHNPVDYVGIKAPMFSWPRLRDADPLLRCEMSSTGEVACFAPDVHTAFLKSLISAGFKLPPKGGNIMIGIQQSFQPAFLPTAKKLHDLGYKLCATEATAEYLNKHNIPADIVGWPASDNTCENVGIATKLIQEKAIDLVINLPNNNTKYVQDNYMIRRMSIDSQTPLVTNFQIAKLLTESLAKEDQMRPDSLFHYQKRATV</sequence>
<dbReference type="AlphaFoldDB" id="A0A7J7J1C0"/>
<feature type="domain" description="MGS-like" evidence="6">
    <location>
        <begin position="114"/>
        <end position="258"/>
    </location>
</feature>
<dbReference type="Gene3D" id="3.30.470.20">
    <property type="entry name" value="ATP-grasp fold, B domain"/>
    <property type="match status" value="1"/>
</dbReference>
<protein>
    <submittedName>
        <fullName evidence="7">CPS1</fullName>
    </submittedName>
</protein>
<dbReference type="SMART" id="SM00851">
    <property type="entry name" value="MGS"/>
    <property type="match status" value="1"/>
</dbReference>
<evidence type="ECO:0000256" key="1">
    <source>
        <dbReference type="ARBA" id="ARBA00022598"/>
    </source>
</evidence>
<dbReference type="GO" id="GO:0046872">
    <property type="term" value="F:metal ion binding"/>
    <property type="evidence" value="ECO:0007669"/>
    <property type="project" value="InterPro"/>
</dbReference>
<dbReference type="PROSITE" id="PS50975">
    <property type="entry name" value="ATP_GRASP"/>
    <property type="match status" value="1"/>
</dbReference>
<dbReference type="SUPFAM" id="SSF52335">
    <property type="entry name" value="Methylglyoxal synthase-like"/>
    <property type="match status" value="1"/>
</dbReference>
<evidence type="ECO:0000313" key="7">
    <source>
        <dbReference type="EMBL" id="KAF6019970.1"/>
    </source>
</evidence>
<reference evidence="7" key="1">
    <citation type="submission" date="2020-06" db="EMBL/GenBank/DDBJ databases">
        <title>Draft genome of Bugula neritina, a colonial animal packing powerful symbionts and potential medicines.</title>
        <authorList>
            <person name="Rayko M."/>
        </authorList>
    </citation>
    <scope>NUCLEOTIDE SEQUENCE [LARGE SCALE GENOMIC DNA]</scope>
    <source>
        <strain evidence="7">Kwan_BN1</strain>
    </source>
</reference>
<dbReference type="PROSITE" id="PS00867">
    <property type="entry name" value="CPSASE_2"/>
    <property type="match status" value="1"/>
</dbReference>
<feature type="domain" description="ATP-grasp" evidence="5">
    <location>
        <begin position="1"/>
        <end position="43"/>
    </location>
</feature>
<keyword evidence="1" id="KW-0436">Ligase</keyword>
<dbReference type="InterPro" id="IPR005479">
    <property type="entry name" value="CPAse_ATP-bd"/>
</dbReference>
<dbReference type="InterPro" id="IPR011607">
    <property type="entry name" value="MGS-like_dom"/>
</dbReference>
<keyword evidence="2 4" id="KW-0547">Nucleotide-binding</keyword>